<evidence type="ECO:0008006" key="4">
    <source>
        <dbReference type="Google" id="ProtNLM"/>
    </source>
</evidence>
<feature type="transmembrane region" description="Helical" evidence="1">
    <location>
        <begin position="34"/>
        <end position="51"/>
    </location>
</feature>
<evidence type="ECO:0000313" key="3">
    <source>
        <dbReference type="Proteomes" id="UP000006867"/>
    </source>
</evidence>
<organism evidence="2 3">
    <name type="scientific">Bacillus atrophaeus (strain 1942)</name>
    <dbReference type="NCBI Taxonomy" id="720555"/>
    <lineage>
        <taxon>Bacteria</taxon>
        <taxon>Bacillati</taxon>
        <taxon>Bacillota</taxon>
        <taxon>Bacilli</taxon>
        <taxon>Bacillales</taxon>
        <taxon>Bacillaceae</taxon>
        <taxon>Bacillus</taxon>
    </lineage>
</organism>
<sequence>MLHVTILALIGFCINLVVYGILKAFFKVSKGVKILVTLLTAVILCLASMVIGRWEGFALFFVFVGMVLFPVIYSLSGLFKKTQIN</sequence>
<dbReference type="Proteomes" id="UP000006867">
    <property type="component" value="Chromosome"/>
</dbReference>
<evidence type="ECO:0000313" key="2">
    <source>
        <dbReference type="EMBL" id="ADP34410.1"/>
    </source>
</evidence>
<dbReference type="EMBL" id="CP002207">
    <property type="protein sequence ID" value="ADP34410.1"/>
    <property type="molecule type" value="Genomic_DNA"/>
</dbReference>
<accession>A0ABM5M2J0</accession>
<keyword evidence="3" id="KW-1185">Reference proteome</keyword>
<protein>
    <recommendedName>
        <fullName evidence="4">YesK-like protein</fullName>
    </recommendedName>
</protein>
<proteinExistence type="predicted"/>
<reference evidence="2 3" key="1">
    <citation type="journal article" date="2011" name="Front. Microbiol.">
        <title>Genomic signatures of strain selection and enhancement in Bacillus atrophaeus var. globigii, a historical biowarfare simulant.</title>
        <authorList>
            <person name="Gibbons H.S."/>
            <person name="Broomall S.M."/>
            <person name="McNew L.A."/>
            <person name="Daligault H."/>
            <person name="Chapman C."/>
            <person name="Bruce D."/>
            <person name="Karavis M."/>
            <person name="Krepps M."/>
            <person name="McGregor P.A."/>
            <person name="Hong C."/>
            <person name="Park K.H."/>
            <person name="Akmal A."/>
            <person name="Feldman A."/>
            <person name="Lin J.S."/>
            <person name="Chang W.E."/>
            <person name="Higgs B.W."/>
            <person name="Demirev P."/>
            <person name="Lindquist J."/>
            <person name="Liem A."/>
            <person name="Fochler E."/>
            <person name="Read T.D."/>
            <person name="Tapia R."/>
            <person name="Johnson S."/>
            <person name="Bishop-Lilly K.A."/>
            <person name="Detter C."/>
            <person name="Han C."/>
            <person name="Sozhamannan S."/>
            <person name="Rosenzweig C.N."/>
            <person name="Skowronski E.W."/>
        </authorList>
    </citation>
    <scope>NUCLEOTIDE SEQUENCE [LARGE SCALE GENOMIC DNA]</scope>
    <source>
        <strain evidence="2 3">1942</strain>
    </source>
</reference>
<gene>
    <name evidence="2" type="ordered locus">BATR1942_17465</name>
</gene>
<feature type="transmembrane region" description="Helical" evidence="1">
    <location>
        <begin position="6"/>
        <end position="22"/>
    </location>
</feature>
<name>A0ABM5M2J0_BACA1</name>
<feature type="transmembrane region" description="Helical" evidence="1">
    <location>
        <begin position="57"/>
        <end position="79"/>
    </location>
</feature>
<keyword evidence="1" id="KW-0812">Transmembrane</keyword>
<evidence type="ECO:0000256" key="1">
    <source>
        <dbReference type="SAM" id="Phobius"/>
    </source>
</evidence>
<keyword evidence="1" id="KW-1133">Transmembrane helix</keyword>
<keyword evidence="1" id="KW-0472">Membrane</keyword>